<organism evidence="2 3">
    <name type="scientific">Alectoria fallacina</name>
    <dbReference type="NCBI Taxonomy" id="1903189"/>
    <lineage>
        <taxon>Eukaryota</taxon>
        <taxon>Fungi</taxon>
        <taxon>Dikarya</taxon>
        <taxon>Ascomycota</taxon>
        <taxon>Pezizomycotina</taxon>
        <taxon>Lecanoromycetes</taxon>
        <taxon>OSLEUM clade</taxon>
        <taxon>Lecanoromycetidae</taxon>
        <taxon>Lecanorales</taxon>
        <taxon>Lecanorineae</taxon>
        <taxon>Parmeliaceae</taxon>
        <taxon>Alectoria</taxon>
    </lineage>
</organism>
<feature type="region of interest" description="Disordered" evidence="1">
    <location>
        <begin position="1"/>
        <end position="20"/>
    </location>
</feature>
<evidence type="ECO:0000256" key="1">
    <source>
        <dbReference type="SAM" id="MobiDB-lite"/>
    </source>
</evidence>
<feature type="compositionally biased region" description="Basic and acidic residues" evidence="1">
    <location>
        <begin position="1"/>
        <end position="11"/>
    </location>
</feature>
<comment type="caution">
    <text evidence="2">The sequence shown here is derived from an EMBL/GenBank/DDBJ whole genome shotgun (WGS) entry which is preliminary data.</text>
</comment>
<gene>
    <name evidence="2" type="ORF">ALECFALPRED_002859</name>
</gene>
<name>A0A8H3FF44_9LECA</name>
<proteinExistence type="predicted"/>
<evidence type="ECO:0000313" key="3">
    <source>
        <dbReference type="Proteomes" id="UP000664203"/>
    </source>
</evidence>
<sequence length="114" mass="11698">ATVADGGEKTDMASSPGSNMAVAEKEVVNAVVGEGGIRMGRAWCCGGGGGDGGEAGGWEMVAAMAGGRGRMRMRGESFILFFVFFSLGKGKGGEGGDGWRMAGILGQEMERERE</sequence>
<dbReference type="AlphaFoldDB" id="A0A8H3FF44"/>
<dbReference type="EMBL" id="CAJPDR010000197">
    <property type="protein sequence ID" value="CAF9924896.1"/>
    <property type="molecule type" value="Genomic_DNA"/>
</dbReference>
<protein>
    <submittedName>
        <fullName evidence="2">Uncharacterized protein</fullName>
    </submittedName>
</protein>
<reference evidence="2" key="1">
    <citation type="submission" date="2021-03" db="EMBL/GenBank/DDBJ databases">
        <authorList>
            <person name="Tagirdzhanova G."/>
        </authorList>
    </citation>
    <scope>NUCLEOTIDE SEQUENCE</scope>
</reference>
<feature type="non-terminal residue" evidence="2">
    <location>
        <position position="1"/>
    </location>
</feature>
<evidence type="ECO:0000313" key="2">
    <source>
        <dbReference type="EMBL" id="CAF9924896.1"/>
    </source>
</evidence>
<dbReference type="Proteomes" id="UP000664203">
    <property type="component" value="Unassembled WGS sequence"/>
</dbReference>
<accession>A0A8H3FF44</accession>
<keyword evidence="3" id="KW-1185">Reference proteome</keyword>